<dbReference type="Gramene" id="ONIVA11G19660.1">
    <property type="protein sequence ID" value="ONIVA11G19660.1"/>
    <property type="gene ID" value="ONIVA11G19660"/>
</dbReference>
<dbReference type="AlphaFoldDB" id="A0A0E0J494"/>
<name>A0A0E0J494_ORYNI</name>
<feature type="chain" id="PRO_5005177218" evidence="1">
    <location>
        <begin position="20"/>
        <end position="137"/>
    </location>
</feature>
<feature type="signal peptide" evidence="1">
    <location>
        <begin position="1"/>
        <end position="19"/>
    </location>
</feature>
<keyword evidence="3" id="KW-1185">Reference proteome</keyword>
<keyword evidence="1" id="KW-0732">Signal</keyword>
<evidence type="ECO:0000313" key="3">
    <source>
        <dbReference type="Proteomes" id="UP000006591"/>
    </source>
</evidence>
<dbReference type="Proteomes" id="UP000006591">
    <property type="component" value="Chromosome 11"/>
</dbReference>
<dbReference type="EnsemblPlants" id="ONIVA11G19660.1">
    <property type="protein sequence ID" value="ONIVA11G19660.1"/>
    <property type="gene ID" value="ONIVA11G19660"/>
</dbReference>
<protein>
    <submittedName>
        <fullName evidence="2">Uncharacterized protein</fullName>
    </submittedName>
</protein>
<reference evidence="2" key="2">
    <citation type="submission" date="2018-04" db="EMBL/GenBank/DDBJ databases">
        <title>OnivRS2 (Oryza nivara Reference Sequence Version 2).</title>
        <authorList>
            <person name="Zhang J."/>
            <person name="Kudrna D."/>
            <person name="Lee S."/>
            <person name="Talag J."/>
            <person name="Rajasekar S."/>
            <person name="Welchert J."/>
            <person name="Hsing Y.-I."/>
            <person name="Wing R.A."/>
        </authorList>
    </citation>
    <scope>NUCLEOTIDE SEQUENCE [LARGE SCALE GENOMIC DNA]</scope>
    <source>
        <strain evidence="2">SL10</strain>
    </source>
</reference>
<evidence type="ECO:0000256" key="1">
    <source>
        <dbReference type="SAM" id="SignalP"/>
    </source>
</evidence>
<accession>A0A0E0J494</accession>
<dbReference type="HOGENOM" id="CLU_1868404_0_0_1"/>
<organism evidence="2">
    <name type="scientific">Oryza nivara</name>
    <name type="common">Indian wild rice</name>
    <name type="synonym">Oryza sativa f. spontanea</name>
    <dbReference type="NCBI Taxonomy" id="4536"/>
    <lineage>
        <taxon>Eukaryota</taxon>
        <taxon>Viridiplantae</taxon>
        <taxon>Streptophyta</taxon>
        <taxon>Embryophyta</taxon>
        <taxon>Tracheophyta</taxon>
        <taxon>Spermatophyta</taxon>
        <taxon>Magnoliopsida</taxon>
        <taxon>Liliopsida</taxon>
        <taxon>Poales</taxon>
        <taxon>Poaceae</taxon>
        <taxon>BOP clade</taxon>
        <taxon>Oryzoideae</taxon>
        <taxon>Oryzeae</taxon>
        <taxon>Oryzinae</taxon>
        <taxon>Oryza</taxon>
    </lineage>
</organism>
<proteinExistence type="predicted"/>
<reference evidence="2" key="1">
    <citation type="submission" date="2015-04" db="UniProtKB">
        <authorList>
            <consortium name="EnsemblPlants"/>
        </authorList>
    </citation>
    <scope>IDENTIFICATION</scope>
    <source>
        <strain evidence="2">SL10</strain>
    </source>
</reference>
<evidence type="ECO:0000313" key="2">
    <source>
        <dbReference type="EnsemblPlants" id="ONIVA11G19660.1"/>
    </source>
</evidence>
<sequence>MRRFSSLRLNPLLLPLVLLLRRRRRSPPMATPEPISSPSAVTAIHITGSSCARHQVVVDPSSHRATIRLEAADPPARCCSSISAVASSTLSVDPPATVASGLPPIEELSIPTKDAGILRGKVLILSCVCYFPFSQIN</sequence>